<dbReference type="CDD" id="cd01741">
    <property type="entry name" value="GATase1_1"/>
    <property type="match status" value="1"/>
</dbReference>
<dbReference type="PANTHER" id="PTHR42695">
    <property type="entry name" value="GLUTAMINE AMIDOTRANSFERASE YLR126C-RELATED"/>
    <property type="match status" value="1"/>
</dbReference>
<comment type="caution">
    <text evidence="2">The sequence shown here is derived from an EMBL/GenBank/DDBJ whole genome shotgun (WGS) entry which is preliminary data.</text>
</comment>
<reference evidence="2" key="1">
    <citation type="submission" date="2021-12" db="EMBL/GenBank/DDBJ databases">
        <title>Enterovibrio ZSDZ35 sp. nov. and Enterovibrio ZSDZ42 sp. nov., isolated from coastal seawater in Qingdao.</title>
        <authorList>
            <person name="Zhang P."/>
        </authorList>
    </citation>
    <scope>NUCLEOTIDE SEQUENCE</scope>
    <source>
        <strain evidence="2">ZSDZ42</strain>
    </source>
</reference>
<evidence type="ECO:0000313" key="2">
    <source>
        <dbReference type="EMBL" id="MDD1794977.1"/>
    </source>
</evidence>
<dbReference type="EMBL" id="JAJUBC010000023">
    <property type="protein sequence ID" value="MDD1794977.1"/>
    <property type="molecule type" value="Genomic_DNA"/>
</dbReference>
<gene>
    <name evidence="2" type="ORF">LRP50_17755</name>
</gene>
<dbReference type="Pfam" id="PF00117">
    <property type="entry name" value="GATase"/>
    <property type="match status" value="1"/>
</dbReference>
<organism evidence="2 3">
    <name type="scientific">Enterovibrio gelatinilyticus</name>
    <dbReference type="NCBI Taxonomy" id="2899819"/>
    <lineage>
        <taxon>Bacteria</taxon>
        <taxon>Pseudomonadati</taxon>
        <taxon>Pseudomonadota</taxon>
        <taxon>Gammaproteobacteria</taxon>
        <taxon>Vibrionales</taxon>
        <taxon>Vibrionaceae</taxon>
        <taxon>Enterovibrio</taxon>
    </lineage>
</organism>
<dbReference type="Proteomes" id="UP001149400">
    <property type="component" value="Unassembled WGS sequence"/>
</dbReference>
<dbReference type="InterPro" id="IPR029062">
    <property type="entry name" value="Class_I_gatase-like"/>
</dbReference>
<keyword evidence="3" id="KW-1185">Reference proteome</keyword>
<dbReference type="PANTHER" id="PTHR42695:SF5">
    <property type="entry name" value="GLUTAMINE AMIDOTRANSFERASE YLR126C-RELATED"/>
    <property type="match status" value="1"/>
</dbReference>
<dbReference type="Gene3D" id="3.40.50.880">
    <property type="match status" value="1"/>
</dbReference>
<keyword evidence="2" id="KW-0315">Glutamine amidotransferase</keyword>
<protein>
    <submittedName>
        <fullName evidence="2">Type 1 glutamine amidotransferase</fullName>
    </submittedName>
</protein>
<dbReference type="PROSITE" id="PS51273">
    <property type="entry name" value="GATASE_TYPE_1"/>
    <property type="match status" value="1"/>
</dbReference>
<accession>A0ABT5R3X2</accession>
<dbReference type="InterPro" id="IPR044992">
    <property type="entry name" value="ChyE-like"/>
</dbReference>
<dbReference type="SUPFAM" id="SSF52317">
    <property type="entry name" value="Class I glutamine amidotransferase-like"/>
    <property type="match status" value="1"/>
</dbReference>
<dbReference type="InterPro" id="IPR017926">
    <property type="entry name" value="GATASE"/>
</dbReference>
<sequence>MMKLGILLCDDHYPDSIPTYGHYDDAFKRMFHGSVISHYETYRCFEQHYPAQPNECDIWIVTGSKWGVYDNEPWIRSVSEFVQRCHAQSRPLIGVCFGHQLIHHALGGEVTKSDKGWGMGVYPIDNLKNTQQGFTQPDAPNALNLIACHQDQVQEPAPAFSVIAGSDFCPIAITAKGQYVLTMQCHPEFTPDFLVQLVERLRDKAGNDTVDKAIESVRQFGGGDRDFVIRTLHQFVAQHSRVA</sequence>
<proteinExistence type="predicted"/>
<evidence type="ECO:0000259" key="1">
    <source>
        <dbReference type="Pfam" id="PF00117"/>
    </source>
</evidence>
<name>A0ABT5R3X2_9GAMM</name>
<dbReference type="RefSeq" id="WP_274165787.1">
    <property type="nucleotide sequence ID" value="NZ_JAJUBC010000023.1"/>
</dbReference>
<evidence type="ECO:0000313" key="3">
    <source>
        <dbReference type="Proteomes" id="UP001149400"/>
    </source>
</evidence>
<feature type="domain" description="Glutamine amidotransferase" evidence="1">
    <location>
        <begin position="79"/>
        <end position="191"/>
    </location>
</feature>